<reference evidence="2 3" key="1">
    <citation type="submission" date="2022-11" db="EMBL/GenBank/DDBJ databases">
        <title>Whole genome sequence of Eschrichtius robustus ER-17-0199.</title>
        <authorList>
            <person name="Bruniche-Olsen A."/>
            <person name="Black A.N."/>
            <person name="Fields C.J."/>
            <person name="Walden K."/>
            <person name="Dewoody J.A."/>
        </authorList>
    </citation>
    <scope>NUCLEOTIDE SEQUENCE [LARGE SCALE GENOMIC DNA]</scope>
    <source>
        <strain evidence="2">ER-17-0199</strain>
        <tissue evidence="2">Blubber</tissue>
    </source>
</reference>
<name>A0AB34GB11_ESCRO</name>
<dbReference type="AlphaFoldDB" id="A0AB34GB11"/>
<organism evidence="2 3">
    <name type="scientific">Eschrichtius robustus</name>
    <name type="common">California gray whale</name>
    <name type="synonym">Eschrichtius gibbosus</name>
    <dbReference type="NCBI Taxonomy" id="9764"/>
    <lineage>
        <taxon>Eukaryota</taxon>
        <taxon>Metazoa</taxon>
        <taxon>Chordata</taxon>
        <taxon>Craniata</taxon>
        <taxon>Vertebrata</taxon>
        <taxon>Euteleostomi</taxon>
        <taxon>Mammalia</taxon>
        <taxon>Eutheria</taxon>
        <taxon>Laurasiatheria</taxon>
        <taxon>Artiodactyla</taxon>
        <taxon>Whippomorpha</taxon>
        <taxon>Cetacea</taxon>
        <taxon>Mysticeti</taxon>
        <taxon>Eschrichtiidae</taxon>
        <taxon>Eschrichtius</taxon>
    </lineage>
</organism>
<accession>A0AB34GB11</accession>
<dbReference type="EMBL" id="JAIQCJ010002438">
    <property type="protein sequence ID" value="KAJ8776317.1"/>
    <property type="molecule type" value="Genomic_DNA"/>
</dbReference>
<evidence type="ECO:0000313" key="2">
    <source>
        <dbReference type="EMBL" id="KAJ8776317.1"/>
    </source>
</evidence>
<feature type="region of interest" description="Disordered" evidence="1">
    <location>
        <begin position="102"/>
        <end position="142"/>
    </location>
</feature>
<feature type="compositionally biased region" description="Polar residues" evidence="1">
    <location>
        <begin position="132"/>
        <end position="142"/>
    </location>
</feature>
<evidence type="ECO:0000313" key="3">
    <source>
        <dbReference type="Proteomes" id="UP001159641"/>
    </source>
</evidence>
<gene>
    <name evidence="2" type="ORF">J1605_015615</name>
</gene>
<proteinExistence type="predicted"/>
<keyword evidence="3" id="KW-1185">Reference proteome</keyword>
<dbReference type="Proteomes" id="UP001159641">
    <property type="component" value="Unassembled WGS sequence"/>
</dbReference>
<comment type="caution">
    <text evidence="2">The sequence shown here is derived from an EMBL/GenBank/DDBJ whole genome shotgun (WGS) entry which is preliminary data.</text>
</comment>
<protein>
    <submittedName>
        <fullName evidence="2">Uncharacterized protein</fullName>
    </submittedName>
</protein>
<sequence length="142" mass="15103">MLRPEGDKQLTPVELFISRGAVYTAGLSLQSPRAGRVPGACPHQLLPVALALASALSSHLSSHHFQLGDLGEDTEYLGPQGFIPRNMEVMLHQKVLVEHVDPCASGAHPSPSPEEGGQLGPNSSLFLGGQSDEYNNTKSCHL</sequence>
<evidence type="ECO:0000256" key="1">
    <source>
        <dbReference type="SAM" id="MobiDB-lite"/>
    </source>
</evidence>